<dbReference type="InterPro" id="IPR039535">
    <property type="entry name" value="ASST-like"/>
</dbReference>
<dbReference type="InterPro" id="IPR053143">
    <property type="entry name" value="Arylsulfate_ST"/>
</dbReference>
<gene>
    <name evidence="3" type="ORF">Tdes44962_MAKER01628</name>
</gene>
<sequence length="308" mass="34045">MAVRYVLALFTCPLVQGALDLAFGSDDDLTTFVTRPEIRAPILDVEVYDREAVRSGKWFVAPYADIAQQRHARNYYQPCQTGPAIYDLDGELIWSGACMLKNRNTCDFRPFDNNGTNYLSMIVHGYPTDSLRHGLVLDNSYRMTQEIDTGTHQYPFNMHELQIQSNGIDEHSTALYILNRRAQHDVTSLGIENVTSGWVGDTGFREVDLTTGASTGARDGLDGPPPKSWNWFHMNSVAKNPAGDYLVSARWTNTLYKISGRTGRILWRLGGPRSSSSSTASTSPASTTRDGSTTTTPPRPSPSSTTPP</sequence>
<dbReference type="SUPFAM" id="SSF50998">
    <property type="entry name" value="Quinoprotein alcohol dehydrogenase-like"/>
    <property type="match status" value="1"/>
</dbReference>
<dbReference type="Pfam" id="PF14269">
    <property type="entry name" value="Arylsulfotran_2"/>
    <property type="match status" value="1"/>
</dbReference>
<dbReference type="Proteomes" id="UP001138500">
    <property type="component" value="Unassembled WGS sequence"/>
</dbReference>
<evidence type="ECO:0000313" key="3">
    <source>
        <dbReference type="EMBL" id="KAH9840428.1"/>
    </source>
</evidence>
<reference evidence="3 4" key="1">
    <citation type="journal article" date="2018" name="IMA Fungus">
        <title>IMA Genome-F 10: Nine draft genome sequences of Claviceps purpurea s.lat., including C. arundinis, C. humidiphila, and C. cf. spartinae, pseudomolecules for the pitch canker pathogen Fusarium circinatum, draft genome of Davidsoniella eucalypti, Grosmannia galeiformis, Quambalaria eucalypti, and Teratosphaeria destructans.</title>
        <authorList>
            <person name="Wingfield B.D."/>
            <person name="Liu M."/>
            <person name="Nguyen H.D."/>
            <person name="Lane F.A."/>
            <person name="Morgan S.W."/>
            <person name="De Vos L."/>
            <person name="Wilken P.M."/>
            <person name="Duong T.A."/>
            <person name="Aylward J."/>
            <person name="Coetzee M.P."/>
            <person name="Dadej K."/>
            <person name="De Beer Z.W."/>
            <person name="Findlay W."/>
            <person name="Havenga M."/>
            <person name="Kolarik M."/>
            <person name="Menzies J.G."/>
            <person name="Naidoo K."/>
            <person name="Pochopski O."/>
            <person name="Shoukouhi P."/>
            <person name="Santana Q.C."/>
            <person name="Seifert K.A."/>
            <person name="Soal N."/>
            <person name="Steenkamp E.T."/>
            <person name="Tatham C.T."/>
            <person name="van der Nest M.A."/>
            <person name="Wingfield M.J."/>
        </authorList>
    </citation>
    <scope>NUCLEOTIDE SEQUENCE [LARGE SCALE GENOMIC DNA]</scope>
    <source>
        <strain evidence="3">CMW44962</strain>
    </source>
</reference>
<dbReference type="EMBL" id="RIBY02000557">
    <property type="protein sequence ID" value="KAH9840428.1"/>
    <property type="molecule type" value="Genomic_DNA"/>
</dbReference>
<dbReference type="PANTHER" id="PTHR35340">
    <property type="entry name" value="PQQ ENZYME REPEAT PROTEIN-RELATED"/>
    <property type="match status" value="1"/>
</dbReference>
<feature type="compositionally biased region" description="Pro residues" evidence="1">
    <location>
        <begin position="297"/>
        <end position="308"/>
    </location>
</feature>
<comment type="caution">
    <text evidence="3">The sequence shown here is derived from an EMBL/GenBank/DDBJ whole genome shotgun (WGS) entry which is preliminary data.</text>
</comment>
<keyword evidence="2" id="KW-0732">Signal</keyword>
<evidence type="ECO:0000256" key="1">
    <source>
        <dbReference type="SAM" id="MobiDB-lite"/>
    </source>
</evidence>
<feature type="non-terminal residue" evidence="3">
    <location>
        <position position="308"/>
    </location>
</feature>
<proteinExistence type="predicted"/>
<dbReference type="AlphaFoldDB" id="A0A9W7SXS6"/>
<accession>A0A9W7SXS6</accession>
<reference evidence="3 4" key="2">
    <citation type="journal article" date="2021" name="Curr. Genet.">
        <title>Genetic response to nitrogen starvation in the aggressive Eucalyptus foliar pathogen Teratosphaeria destructans.</title>
        <authorList>
            <person name="Havenga M."/>
            <person name="Wingfield B.D."/>
            <person name="Wingfield M.J."/>
            <person name="Dreyer L.L."/>
            <person name="Roets F."/>
            <person name="Aylward J."/>
        </authorList>
    </citation>
    <scope>NUCLEOTIDE SEQUENCE [LARGE SCALE GENOMIC DNA]</scope>
    <source>
        <strain evidence="3">CMW44962</strain>
    </source>
</reference>
<dbReference type="PANTHER" id="PTHR35340:SF8">
    <property type="entry name" value="ASST-DOMAIN-CONTAINING PROTEIN"/>
    <property type="match status" value="1"/>
</dbReference>
<organism evidence="3 4">
    <name type="scientific">Teratosphaeria destructans</name>
    <dbReference type="NCBI Taxonomy" id="418781"/>
    <lineage>
        <taxon>Eukaryota</taxon>
        <taxon>Fungi</taxon>
        <taxon>Dikarya</taxon>
        <taxon>Ascomycota</taxon>
        <taxon>Pezizomycotina</taxon>
        <taxon>Dothideomycetes</taxon>
        <taxon>Dothideomycetidae</taxon>
        <taxon>Mycosphaerellales</taxon>
        <taxon>Teratosphaeriaceae</taxon>
        <taxon>Teratosphaeria</taxon>
    </lineage>
</organism>
<feature type="compositionally biased region" description="Low complexity" evidence="1">
    <location>
        <begin position="272"/>
        <end position="296"/>
    </location>
</feature>
<dbReference type="OrthoDB" id="5427350at2759"/>
<evidence type="ECO:0000313" key="4">
    <source>
        <dbReference type="Proteomes" id="UP001138500"/>
    </source>
</evidence>
<keyword evidence="4" id="KW-1185">Reference proteome</keyword>
<feature type="chain" id="PRO_5040827785" evidence="2">
    <location>
        <begin position="18"/>
        <end position="308"/>
    </location>
</feature>
<feature type="region of interest" description="Disordered" evidence="1">
    <location>
        <begin position="268"/>
        <end position="308"/>
    </location>
</feature>
<name>A0A9W7SXS6_9PEZI</name>
<evidence type="ECO:0000256" key="2">
    <source>
        <dbReference type="SAM" id="SignalP"/>
    </source>
</evidence>
<dbReference type="InterPro" id="IPR011047">
    <property type="entry name" value="Quinoprotein_ADH-like_sf"/>
</dbReference>
<protein>
    <submittedName>
        <fullName evidence="3">Arylsulfotransferase protein</fullName>
    </submittedName>
</protein>
<feature type="signal peptide" evidence="2">
    <location>
        <begin position="1"/>
        <end position="17"/>
    </location>
</feature>